<accession>A0A397SX81</accession>
<feature type="compositionally biased region" description="Low complexity" evidence="1">
    <location>
        <begin position="108"/>
        <end position="121"/>
    </location>
</feature>
<proteinExistence type="predicted"/>
<evidence type="ECO:0000313" key="2">
    <source>
        <dbReference type="EMBL" id="RIA87501.1"/>
    </source>
</evidence>
<comment type="caution">
    <text evidence="2">The sequence shown here is derived from an EMBL/GenBank/DDBJ whole genome shotgun (WGS) entry which is preliminary data.</text>
</comment>
<evidence type="ECO:0000313" key="3">
    <source>
        <dbReference type="Proteomes" id="UP000265703"/>
    </source>
</evidence>
<sequence length="317" mass="35848">MATKRSKREQATSHTSLTGFGSENEENTIEKTPATKRTLRSHSSSKGAVHRGHGQMNTTAKMRKTESNIGNTMDTDFNFRPKDSETPLNADPHMTAKSIPIESPSQRSSSTNVTPTVVSQSEITPGLTDHNQIPIPINNSTDPYKLEQTDDDPCNLSQKRWYIATPVAESGLSDLTNKEIVNTVNEFFIQHHGTQFIKAIVTRPGEELDEIPKIVVYLTKKDLAEEICNTKLNEFNNSQFVLRPYPKGKKPGANRTRSREEEFQQTRDPERQLLIKNIPLNTTPYEIKMAFHENDKTLVEDVFMLTPDHKGFLRARV</sequence>
<name>A0A397SX81_9GLOM</name>
<feature type="compositionally biased region" description="Polar residues" evidence="1">
    <location>
        <begin position="12"/>
        <end position="21"/>
    </location>
</feature>
<feature type="compositionally biased region" description="Basic and acidic residues" evidence="1">
    <location>
        <begin position="257"/>
        <end position="267"/>
    </location>
</feature>
<dbReference type="Proteomes" id="UP000265703">
    <property type="component" value="Unassembled WGS sequence"/>
</dbReference>
<protein>
    <submittedName>
        <fullName evidence="2">Uncharacterized protein</fullName>
    </submittedName>
</protein>
<evidence type="ECO:0000256" key="1">
    <source>
        <dbReference type="SAM" id="MobiDB-lite"/>
    </source>
</evidence>
<keyword evidence="3" id="KW-1185">Reference proteome</keyword>
<dbReference type="EMBL" id="QKYT01000305">
    <property type="protein sequence ID" value="RIA87501.1"/>
    <property type="molecule type" value="Genomic_DNA"/>
</dbReference>
<dbReference type="AlphaFoldDB" id="A0A397SX81"/>
<feature type="region of interest" description="Disordered" evidence="1">
    <location>
        <begin position="1"/>
        <end position="149"/>
    </location>
</feature>
<gene>
    <name evidence="2" type="ORF">C1645_740063</name>
</gene>
<organism evidence="2 3">
    <name type="scientific">Glomus cerebriforme</name>
    <dbReference type="NCBI Taxonomy" id="658196"/>
    <lineage>
        <taxon>Eukaryota</taxon>
        <taxon>Fungi</taxon>
        <taxon>Fungi incertae sedis</taxon>
        <taxon>Mucoromycota</taxon>
        <taxon>Glomeromycotina</taxon>
        <taxon>Glomeromycetes</taxon>
        <taxon>Glomerales</taxon>
        <taxon>Glomeraceae</taxon>
        <taxon>Glomus</taxon>
    </lineage>
</organism>
<reference evidence="2 3" key="1">
    <citation type="submission" date="2018-06" db="EMBL/GenBank/DDBJ databases">
        <title>Comparative genomics reveals the genomic features of Rhizophagus irregularis, R. cerebriforme, R. diaphanum and Gigaspora rosea, and their symbiotic lifestyle signature.</title>
        <authorList>
            <person name="Morin E."/>
            <person name="San Clemente H."/>
            <person name="Chen E.C.H."/>
            <person name="De La Providencia I."/>
            <person name="Hainaut M."/>
            <person name="Kuo A."/>
            <person name="Kohler A."/>
            <person name="Murat C."/>
            <person name="Tang N."/>
            <person name="Roy S."/>
            <person name="Loubradou J."/>
            <person name="Henrissat B."/>
            <person name="Grigoriev I.V."/>
            <person name="Corradi N."/>
            <person name="Roux C."/>
            <person name="Martin F.M."/>
        </authorList>
    </citation>
    <scope>NUCLEOTIDE SEQUENCE [LARGE SCALE GENOMIC DNA]</scope>
    <source>
        <strain evidence="2 3">DAOM 227022</strain>
    </source>
</reference>
<feature type="region of interest" description="Disordered" evidence="1">
    <location>
        <begin position="243"/>
        <end position="267"/>
    </location>
</feature>